<dbReference type="GO" id="GO:0008270">
    <property type="term" value="F:zinc ion binding"/>
    <property type="evidence" value="ECO:0007669"/>
    <property type="project" value="UniProtKB-KW"/>
</dbReference>
<dbReference type="InterPro" id="IPR038441">
    <property type="entry name" value="THAP_Znf_sf"/>
</dbReference>
<dbReference type="Pfam" id="PF05485">
    <property type="entry name" value="THAP"/>
    <property type="match status" value="1"/>
</dbReference>
<keyword evidence="4 5" id="KW-0238">DNA-binding</keyword>
<dbReference type="Proteomes" id="UP000694523">
    <property type="component" value="Unplaced"/>
</dbReference>
<evidence type="ECO:0000256" key="2">
    <source>
        <dbReference type="ARBA" id="ARBA00022771"/>
    </source>
</evidence>
<proteinExistence type="predicted"/>
<keyword evidence="2 5" id="KW-0863">Zinc-finger</keyword>
<feature type="region of interest" description="Disordered" evidence="6">
    <location>
        <begin position="199"/>
        <end position="222"/>
    </location>
</feature>
<evidence type="ECO:0000256" key="3">
    <source>
        <dbReference type="ARBA" id="ARBA00022833"/>
    </source>
</evidence>
<keyword evidence="1" id="KW-0479">Metal-binding</keyword>
<evidence type="ECO:0000256" key="5">
    <source>
        <dbReference type="PROSITE-ProRule" id="PRU00309"/>
    </source>
</evidence>
<dbReference type="Ensembl" id="ENSNMLT00000023389.1">
    <property type="protein sequence ID" value="ENSNMLP00000020854.1"/>
    <property type="gene ID" value="ENSNMLG00000013592.1"/>
</dbReference>
<dbReference type="PANTHER" id="PTHR31751">
    <property type="entry name" value="SI:CH211-108C17.2-RELATED-RELATED"/>
    <property type="match status" value="1"/>
</dbReference>
<keyword evidence="9" id="KW-1185">Reference proteome</keyword>
<protein>
    <recommendedName>
        <fullName evidence="7">THAP-type domain-containing protein</fullName>
    </recommendedName>
</protein>
<dbReference type="SMART" id="SM00980">
    <property type="entry name" value="THAP"/>
    <property type="match status" value="1"/>
</dbReference>
<dbReference type="PROSITE" id="PS50950">
    <property type="entry name" value="ZF_THAP"/>
    <property type="match status" value="1"/>
</dbReference>
<sequence length="648" mass="73601">MPIKMPHCVAFGCNFQSKGNKGSEISLHIFPKEQKLREVWEDVVGRIDLPKDPRLCSSHFSADAFEAFHRPQLMKELAGQPGYKRRLRRDAVPTVFPHKESKRLRVTSESRLKRLERWGASDMYLKNVGPAGEEVNTAKRPSNCLTSVSVQCSPIMCDASTQTEVCMSEEAVQWKANVHSPLLDHNYCSKRDIDVHDVDGNSEDLFSPTPGDSSARSQSDPDFANSSQFATARVFLVFEDQLKQLLGRCVKCGSLIAQEDIVEVQNEGSQLTLEFTCANSCRYRWQAQPTLSGTKGAGNLLLTASVFFSGIHFEKFERFCCNMNLKTISEDTYTALRKSFVFPTIKKTWINQRNAVLTDLKSQEVVLCGDGRRDSPGHSAKYCTYTFLDAQSSKVVDFEVVGVTQVSNSNTMELHGFKQALKAIEDNGVQVSTISTDRHPPIVKEMRMNNPEKVHEFDPWHVAKGVSKKLTAEAKRRGCEDLGAWIPSIINHLWWCALTCAEDAVLLKEKWVSVIHHVTNRHDWPGNRRYHCCAHEPLDEESQRDKLWLNPGTEAHRALVKIVTDKRLLKDMDQLTKCIHTTTLEVYHSMYHKYLPKKTHFGYDVMVHASMLAALEYNNNVNREQVRKRFFSGHILGRTISVICETYN</sequence>
<reference evidence="8" key="1">
    <citation type="submission" date="2025-08" db="UniProtKB">
        <authorList>
            <consortium name="Ensembl"/>
        </authorList>
    </citation>
    <scope>IDENTIFICATION</scope>
</reference>
<keyword evidence="3" id="KW-0862">Zinc</keyword>
<feature type="domain" description="THAP-type" evidence="7">
    <location>
        <begin position="1"/>
        <end position="96"/>
    </location>
</feature>
<accession>A0A8C6TKP9</accession>
<dbReference type="AlphaFoldDB" id="A0A8C6TKP9"/>
<evidence type="ECO:0000259" key="7">
    <source>
        <dbReference type="PROSITE" id="PS50950"/>
    </source>
</evidence>
<evidence type="ECO:0000313" key="9">
    <source>
        <dbReference type="Proteomes" id="UP000694523"/>
    </source>
</evidence>
<dbReference type="SMART" id="SM00692">
    <property type="entry name" value="DM3"/>
    <property type="match status" value="1"/>
</dbReference>
<name>A0A8C6TKP9_9GOBI</name>
<dbReference type="SUPFAM" id="SSF57716">
    <property type="entry name" value="Glucocorticoid receptor-like (DNA-binding domain)"/>
    <property type="match status" value="1"/>
</dbReference>
<dbReference type="Gene3D" id="6.20.210.20">
    <property type="entry name" value="THAP domain"/>
    <property type="match status" value="1"/>
</dbReference>
<dbReference type="GO" id="GO:0003677">
    <property type="term" value="F:DNA binding"/>
    <property type="evidence" value="ECO:0007669"/>
    <property type="project" value="UniProtKB-UniRule"/>
</dbReference>
<evidence type="ECO:0000256" key="6">
    <source>
        <dbReference type="SAM" id="MobiDB-lite"/>
    </source>
</evidence>
<evidence type="ECO:0000256" key="4">
    <source>
        <dbReference type="ARBA" id="ARBA00023125"/>
    </source>
</evidence>
<evidence type="ECO:0000313" key="8">
    <source>
        <dbReference type="Ensembl" id="ENSNMLP00000020854.1"/>
    </source>
</evidence>
<organism evidence="8 9">
    <name type="scientific">Neogobius melanostomus</name>
    <name type="common">round goby</name>
    <dbReference type="NCBI Taxonomy" id="47308"/>
    <lineage>
        <taxon>Eukaryota</taxon>
        <taxon>Metazoa</taxon>
        <taxon>Chordata</taxon>
        <taxon>Craniata</taxon>
        <taxon>Vertebrata</taxon>
        <taxon>Euteleostomi</taxon>
        <taxon>Actinopterygii</taxon>
        <taxon>Neopterygii</taxon>
        <taxon>Teleostei</taxon>
        <taxon>Neoteleostei</taxon>
        <taxon>Acanthomorphata</taxon>
        <taxon>Gobiaria</taxon>
        <taxon>Gobiiformes</taxon>
        <taxon>Gobioidei</taxon>
        <taxon>Gobiidae</taxon>
        <taxon>Benthophilinae</taxon>
        <taxon>Neogobiini</taxon>
        <taxon>Neogobius</taxon>
    </lineage>
</organism>
<evidence type="ECO:0000256" key="1">
    <source>
        <dbReference type="ARBA" id="ARBA00022723"/>
    </source>
</evidence>
<dbReference type="InterPro" id="IPR006612">
    <property type="entry name" value="THAP_Znf"/>
</dbReference>
<feature type="compositionally biased region" description="Polar residues" evidence="6">
    <location>
        <begin position="210"/>
        <end position="222"/>
    </location>
</feature>
<reference evidence="8" key="2">
    <citation type="submission" date="2025-09" db="UniProtKB">
        <authorList>
            <consortium name="Ensembl"/>
        </authorList>
    </citation>
    <scope>IDENTIFICATION</scope>
</reference>
<dbReference type="PANTHER" id="PTHR31751:SF42">
    <property type="entry name" value="PROTEIN CBG10204"/>
    <property type="match status" value="1"/>
</dbReference>